<dbReference type="Pfam" id="PF02894">
    <property type="entry name" value="GFO_IDH_MocA_C"/>
    <property type="match status" value="1"/>
</dbReference>
<dbReference type="SUPFAM" id="SSF55347">
    <property type="entry name" value="Glyceraldehyde-3-phosphate dehydrogenase-like, C-terminal domain"/>
    <property type="match status" value="1"/>
</dbReference>
<dbReference type="GO" id="GO:0000166">
    <property type="term" value="F:nucleotide binding"/>
    <property type="evidence" value="ECO:0007669"/>
    <property type="project" value="InterPro"/>
</dbReference>
<feature type="domain" description="Gfo/Idh/MocA-like oxidoreductase N-terminal" evidence="1">
    <location>
        <begin position="39"/>
        <end position="163"/>
    </location>
</feature>
<dbReference type="InterPro" id="IPR050463">
    <property type="entry name" value="Gfo/Idh/MocA_oxidrdct_glycsds"/>
</dbReference>
<dbReference type="InterPro" id="IPR004104">
    <property type="entry name" value="Gfo/Idh/MocA-like_OxRdtase_C"/>
</dbReference>
<sequence length="455" mass="51171">MNPLKLDRRKFIKGSTAFATLASVGVPSMAFSAKAKKYKVGLIGTGWYGKSDLFRLIQVADIDVIGIADPDSHLLDEAGKLISQRQKSGKTPKKYKHYRKMLDENELDIVLVGSPDHWHALHAIDAIHSGAHVYLQKPISVDVMEGEAILAAARKHNKVVQIGTQRRSTPHLVEAKKNIVDKGLLGKVSHAEMCCYYHMRANGSPEIQPVPDFFDYDLWVGPGPMRPFDGLPHRRWWRTMMEYSNGITGDMCVHMFDAVRWTLGLGWPKSVYATGGIYVQKGGKSTIADTQTATFHYDDLDCVWNHRSWGTPQDPEYPWAYIIYGDKGTLKASVMKYEFIPQGKGETIKGDVVFEKEKYPEDLKEKDIELQAAPATRAHMKNFIQAIEQGGRPVADIEEGHISTASCIMANMSMKLGRPLTYDPQKRVIVGDEEATRLLTRKYRAPFMHPDPNEV</sequence>
<evidence type="ECO:0000259" key="2">
    <source>
        <dbReference type="Pfam" id="PF02894"/>
    </source>
</evidence>
<dbReference type="PATRIC" id="fig|320787.5.peg.320"/>
<dbReference type="PANTHER" id="PTHR43818:SF5">
    <property type="entry name" value="OXIDOREDUCTASE FAMILY PROTEIN"/>
    <property type="match status" value="1"/>
</dbReference>
<dbReference type="EMBL" id="CP012040">
    <property type="protein sequence ID" value="AKP49772.1"/>
    <property type="molecule type" value="Genomic_DNA"/>
</dbReference>
<proteinExistence type="predicted"/>
<dbReference type="RefSeq" id="WP_048640278.1">
    <property type="nucleotide sequence ID" value="NZ_CAXBGM010000062.1"/>
</dbReference>
<dbReference type="SUPFAM" id="SSF51735">
    <property type="entry name" value="NAD(P)-binding Rossmann-fold domains"/>
    <property type="match status" value="1"/>
</dbReference>
<dbReference type="STRING" id="320787.CA2015_0292"/>
<organism evidence="3 4">
    <name type="scientific">Cyclobacterium amurskyense</name>
    <dbReference type="NCBI Taxonomy" id="320787"/>
    <lineage>
        <taxon>Bacteria</taxon>
        <taxon>Pseudomonadati</taxon>
        <taxon>Bacteroidota</taxon>
        <taxon>Cytophagia</taxon>
        <taxon>Cytophagales</taxon>
        <taxon>Cyclobacteriaceae</taxon>
        <taxon>Cyclobacterium</taxon>
    </lineage>
</organism>
<dbReference type="PROSITE" id="PS51318">
    <property type="entry name" value="TAT"/>
    <property type="match status" value="1"/>
</dbReference>
<evidence type="ECO:0000259" key="1">
    <source>
        <dbReference type="Pfam" id="PF01408"/>
    </source>
</evidence>
<dbReference type="AlphaFoldDB" id="A0A0H4PNE1"/>
<protein>
    <submittedName>
        <fullName evidence="3">Myo-inositol 2-dehydrogenase</fullName>
    </submittedName>
</protein>
<name>A0A0H4PNE1_9BACT</name>
<dbReference type="OrthoDB" id="9763611at2"/>
<dbReference type="Proteomes" id="UP000036520">
    <property type="component" value="Chromosome"/>
</dbReference>
<gene>
    <name evidence="3" type="ORF">CA2015_0292</name>
</gene>
<dbReference type="Pfam" id="PF01408">
    <property type="entry name" value="GFO_IDH_MocA"/>
    <property type="match status" value="1"/>
</dbReference>
<accession>A0A0H4PNE1</accession>
<dbReference type="InterPro" id="IPR006311">
    <property type="entry name" value="TAT_signal"/>
</dbReference>
<evidence type="ECO:0000313" key="3">
    <source>
        <dbReference type="EMBL" id="AKP49772.1"/>
    </source>
</evidence>
<keyword evidence="4" id="KW-1185">Reference proteome</keyword>
<evidence type="ECO:0000313" key="4">
    <source>
        <dbReference type="Proteomes" id="UP000036520"/>
    </source>
</evidence>
<feature type="domain" description="Gfo/Idh/MocA-like oxidoreductase C-terminal" evidence="2">
    <location>
        <begin position="235"/>
        <end position="420"/>
    </location>
</feature>
<dbReference type="Gene3D" id="3.40.50.720">
    <property type="entry name" value="NAD(P)-binding Rossmann-like Domain"/>
    <property type="match status" value="1"/>
</dbReference>
<dbReference type="PANTHER" id="PTHR43818">
    <property type="entry name" value="BCDNA.GH03377"/>
    <property type="match status" value="1"/>
</dbReference>
<dbReference type="InterPro" id="IPR036291">
    <property type="entry name" value="NAD(P)-bd_dom_sf"/>
</dbReference>
<reference evidence="3 4" key="1">
    <citation type="submission" date="2015-07" db="EMBL/GenBank/DDBJ databases">
        <authorList>
            <person name="Kim K.M."/>
        </authorList>
    </citation>
    <scope>NUCLEOTIDE SEQUENCE [LARGE SCALE GENOMIC DNA]</scope>
    <source>
        <strain evidence="3 4">KCTC 12363</strain>
    </source>
</reference>
<dbReference type="InterPro" id="IPR000683">
    <property type="entry name" value="Gfo/Idh/MocA-like_OxRdtase_N"/>
</dbReference>
<dbReference type="KEGG" id="camu:CA2015_0292"/>
<dbReference type="Gene3D" id="3.30.360.10">
    <property type="entry name" value="Dihydrodipicolinate Reductase, domain 2"/>
    <property type="match status" value="1"/>
</dbReference>